<name>A0A550C253_9AGAR</name>
<evidence type="ECO:0000313" key="2">
    <source>
        <dbReference type="EMBL" id="TRM58885.1"/>
    </source>
</evidence>
<dbReference type="AlphaFoldDB" id="A0A550C253"/>
<gene>
    <name evidence="2" type="ORF">BD626DRAFT_573143</name>
</gene>
<keyword evidence="3" id="KW-1185">Reference proteome</keyword>
<dbReference type="Proteomes" id="UP000320762">
    <property type="component" value="Unassembled WGS sequence"/>
</dbReference>
<proteinExistence type="predicted"/>
<protein>
    <submittedName>
        <fullName evidence="2">Uncharacterized protein</fullName>
    </submittedName>
</protein>
<accession>A0A550C253</accession>
<feature type="region of interest" description="Disordered" evidence="1">
    <location>
        <begin position="1"/>
        <end position="24"/>
    </location>
</feature>
<sequence length="176" mass="18652">MPPSSPTRQDVDLVLPLPPPTTPGDDTCRNILVVLDIAGGSDVVSVTGREVAPAAGHGMRETRARPKAAHRGGAQRRHNSRLGCTGLGDEAGGRDSAGEGQTARPKAAQTGGAVARQCHRDRCFEDVASQLCIDEVVFDAFVVKSAVEGALHHDEYTDRRPASEAMSICIDFPRET</sequence>
<dbReference type="EMBL" id="VDMD01000032">
    <property type="protein sequence ID" value="TRM58885.1"/>
    <property type="molecule type" value="Genomic_DNA"/>
</dbReference>
<evidence type="ECO:0000313" key="3">
    <source>
        <dbReference type="Proteomes" id="UP000320762"/>
    </source>
</evidence>
<organism evidence="2 3">
    <name type="scientific">Schizophyllum amplum</name>
    <dbReference type="NCBI Taxonomy" id="97359"/>
    <lineage>
        <taxon>Eukaryota</taxon>
        <taxon>Fungi</taxon>
        <taxon>Dikarya</taxon>
        <taxon>Basidiomycota</taxon>
        <taxon>Agaricomycotina</taxon>
        <taxon>Agaricomycetes</taxon>
        <taxon>Agaricomycetidae</taxon>
        <taxon>Agaricales</taxon>
        <taxon>Schizophyllaceae</taxon>
        <taxon>Schizophyllum</taxon>
    </lineage>
</organism>
<comment type="caution">
    <text evidence="2">The sequence shown here is derived from an EMBL/GenBank/DDBJ whole genome shotgun (WGS) entry which is preliminary data.</text>
</comment>
<reference evidence="2 3" key="1">
    <citation type="journal article" date="2019" name="New Phytol.">
        <title>Comparative genomics reveals unique wood-decay strategies and fruiting body development in the Schizophyllaceae.</title>
        <authorList>
            <person name="Almasi E."/>
            <person name="Sahu N."/>
            <person name="Krizsan K."/>
            <person name="Balint B."/>
            <person name="Kovacs G.M."/>
            <person name="Kiss B."/>
            <person name="Cseklye J."/>
            <person name="Drula E."/>
            <person name="Henrissat B."/>
            <person name="Nagy I."/>
            <person name="Chovatia M."/>
            <person name="Adam C."/>
            <person name="LaButti K."/>
            <person name="Lipzen A."/>
            <person name="Riley R."/>
            <person name="Grigoriev I.V."/>
            <person name="Nagy L.G."/>
        </authorList>
    </citation>
    <scope>NUCLEOTIDE SEQUENCE [LARGE SCALE GENOMIC DNA]</scope>
    <source>
        <strain evidence="2 3">NL-1724</strain>
    </source>
</reference>
<feature type="region of interest" description="Disordered" evidence="1">
    <location>
        <begin position="52"/>
        <end position="112"/>
    </location>
</feature>
<feature type="compositionally biased region" description="Basic residues" evidence="1">
    <location>
        <begin position="65"/>
        <end position="80"/>
    </location>
</feature>
<evidence type="ECO:0000256" key="1">
    <source>
        <dbReference type="SAM" id="MobiDB-lite"/>
    </source>
</evidence>